<dbReference type="RefSeq" id="WP_043370356.1">
    <property type="nucleotide sequence ID" value="NZ_CP006704.1"/>
</dbReference>
<evidence type="ECO:0000313" key="2">
    <source>
        <dbReference type="Proteomes" id="UP000028782"/>
    </source>
</evidence>
<dbReference type="KEGG" id="ctes:O987_00025"/>
<organism evidence="1 2">
    <name type="scientific">Comamonas testosteroni TK102</name>
    <dbReference type="NCBI Taxonomy" id="1392005"/>
    <lineage>
        <taxon>Bacteria</taxon>
        <taxon>Pseudomonadati</taxon>
        <taxon>Pseudomonadota</taxon>
        <taxon>Betaproteobacteria</taxon>
        <taxon>Burkholderiales</taxon>
        <taxon>Comamonadaceae</taxon>
        <taxon>Comamonas</taxon>
    </lineage>
</organism>
<name>A0A076PBL6_COMTE</name>
<evidence type="ECO:0000313" key="1">
    <source>
        <dbReference type="EMBL" id="AIJ44209.1"/>
    </source>
</evidence>
<dbReference type="AlphaFoldDB" id="A0A076PBL6"/>
<sequence length="270" mass="30313">MRKIRVPKDQLPPEDWLAEAEAASTALAEAKTDADREAIIEAKQKIWRDDRIRNWLLALFHSKCWYSEAQEAVSAYHVDHYRPKGRVTDVGRTSPEPGYWWLTFNWQNYRICGQLINVKKNDVFPLICGHRATPETPGSLKLEAPALLDPTTDDARLISFEMDEDGCRAVPSGGADEEDCARVMTTIEVIGLNRLDRLNGKRADVWEECREKLASYAAASGEPPALKLLQRALIVVDLKKRVAYESELSSVAEACIRKVGSELVCAQVFG</sequence>
<protein>
    <submittedName>
        <fullName evidence="1">Uncharacterized protein</fullName>
    </submittedName>
</protein>
<gene>
    <name evidence="1" type="ORF">O987_00025</name>
</gene>
<reference evidence="1 2" key="1">
    <citation type="journal article" date="2014" name="Genome Announc.">
        <title>Complete Genome Sequence of Polychlorinated Biphenyl Degrader Comamonas testosteroni TK102 (NBRC 109938).</title>
        <authorList>
            <person name="Fukuda K."/>
            <person name="Hosoyama A."/>
            <person name="Tsuchikane K."/>
            <person name="Ohji S."/>
            <person name="Yamazoe A."/>
            <person name="Fujita N."/>
            <person name="Shintani M."/>
            <person name="Kimbara K."/>
        </authorList>
    </citation>
    <scope>NUCLEOTIDE SEQUENCE [LARGE SCALE GENOMIC DNA]</scope>
    <source>
        <strain evidence="1">TK102</strain>
    </source>
</reference>
<dbReference type="Proteomes" id="UP000028782">
    <property type="component" value="Chromosome"/>
</dbReference>
<dbReference type="EMBL" id="CP006704">
    <property type="protein sequence ID" value="AIJ44209.1"/>
    <property type="molecule type" value="Genomic_DNA"/>
</dbReference>
<proteinExistence type="predicted"/>
<accession>A0A076PBL6</accession>
<dbReference type="HOGENOM" id="CLU_071576_1_0_4"/>